<comment type="caution">
    <text evidence="1">The sequence shown here is derived from an EMBL/GenBank/DDBJ whole genome shotgun (WGS) entry which is preliminary data.</text>
</comment>
<name>A0ABN1JB28_9FLAO</name>
<proteinExistence type="predicted"/>
<dbReference type="RefSeq" id="WP_343914928.1">
    <property type="nucleotide sequence ID" value="NZ_BAAAGE010000014.1"/>
</dbReference>
<evidence type="ECO:0000313" key="1">
    <source>
        <dbReference type="EMBL" id="GAA0734407.1"/>
    </source>
</evidence>
<reference evidence="1 2" key="1">
    <citation type="journal article" date="2019" name="Int. J. Syst. Evol. Microbiol.">
        <title>The Global Catalogue of Microorganisms (GCM) 10K type strain sequencing project: providing services to taxonomists for standard genome sequencing and annotation.</title>
        <authorList>
            <consortium name="The Broad Institute Genomics Platform"/>
            <consortium name="The Broad Institute Genome Sequencing Center for Infectious Disease"/>
            <person name="Wu L."/>
            <person name="Ma J."/>
        </authorList>
    </citation>
    <scope>NUCLEOTIDE SEQUENCE [LARGE SCALE GENOMIC DNA]</scope>
    <source>
        <strain evidence="1 2">JCM 15974</strain>
    </source>
</reference>
<protein>
    <submittedName>
        <fullName evidence="1">Uncharacterized protein</fullName>
    </submittedName>
</protein>
<dbReference type="Proteomes" id="UP001501758">
    <property type="component" value="Unassembled WGS sequence"/>
</dbReference>
<keyword evidence="2" id="KW-1185">Reference proteome</keyword>
<organism evidence="1 2">
    <name type="scientific">Aquimarina litoralis</name>
    <dbReference type="NCBI Taxonomy" id="584605"/>
    <lineage>
        <taxon>Bacteria</taxon>
        <taxon>Pseudomonadati</taxon>
        <taxon>Bacteroidota</taxon>
        <taxon>Flavobacteriia</taxon>
        <taxon>Flavobacteriales</taxon>
        <taxon>Flavobacteriaceae</taxon>
        <taxon>Aquimarina</taxon>
    </lineage>
</organism>
<evidence type="ECO:0000313" key="2">
    <source>
        <dbReference type="Proteomes" id="UP001501758"/>
    </source>
</evidence>
<gene>
    <name evidence="1" type="ORF">GCM10009430_49360</name>
</gene>
<sequence>MTNLKYQNQKFKHKGIPIPKFDMKFGRLIRLCVPNFDSKGNSLVHSFRYGLLSHFEEVIPGAKWSKRYKESLFRRYIKPLTVENYISKKLSMDSTNSKIIWEYLELDPKEKLNNLTTGKSKALAIKCDFKKYDTLIFDYYGVSANEIDFLDRVVDEEIQKEKCGIAIDRLEFNQNNEVNKNVEQIKVTVGNNIYVP</sequence>
<dbReference type="EMBL" id="BAAAGE010000014">
    <property type="protein sequence ID" value="GAA0734407.1"/>
    <property type="molecule type" value="Genomic_DNA"/>
</dbReference>
<accession>A0ABN1JB28</accession>